<reference evidence="1 2" key="1">
    <citation type="journal article" date="2017" name="Curr. Biol.">
        <title>The Evolution of Venom by Co-option of Single-Copy Genes.</title>
        <authorList>
            <person name="Martinson E.O."/>
            <person name="Mrinalini"/>
            <person name="Kelkar Y.D."/>
            <person name="Chang C.H."/>
            <person name="Werren J.H."/>
        </authorList>
    </citation>
    <scope>NUCLEOTIDE SEQUENCE [LARGE SCALE GENOMIC DNA]</scope>
    <source>
        <strain evidence="1 2">Alberta</strain>
        <tissue evidence="1">Whole body</tissue>
    </source>
</reference>
<dbReference type="Proteomes" id="UP000215335">
    <property type="component" value="Unassembled WGS sequence"/>
</dbReference>
<evidence type="ECO:0000313" key="2">
    <source>
        <dbReference type="Proteomes" id="UP000215335"/>
    </source>
</evidence>
<protein>
    <submittedName>
        <fullName evidence="1">Uncharacterized protein</fullName>
    </submittedName>
</protein>
<dbReference type="InterPro" id="IPR046341">
    <property type="entry name" value="SET_dom_sf"/>
</dbReference>
<gene>
    <name evidence="1" type="ORF">TSAR_012232</name>
</gene>
<comment type="caution">
    <text evidence="1">The sequence shown here is derived from an EMBL/GenBank/DDBJ whole genome shotgun (WGS) entry which is preliminary data.</text>
</comment>
<accession>A0A232F1M1</accession>
<dbReference type="Gene3D" id="2.170.270.10">
    <property type="entry name" value="SET domain"/>
    <property type="match status" value="1"/>
</dbReference>
<keyword evidence="2" id="KW-1185">Reference proteome</keyword>
<name>A0A232F1M1_9HYME</name>
<organism evidence="1 2">
    <name type="scientific">Trichomalopsis sarcophagae</name>
    <dbReference type="NCBI Taxonomy" id="543379"/>
    <lineage>
        <taxon>Eukaryota</taxon>
        <taxon>Metazoa</taxon>
        <taxon>Ecdysozoa</taxon>
        <taxon>Arthropoda</taxon>
        <taxon>Hexapoda</taxon>
        <taxon>Insecta</taxon>
        <taxon>Pterygota</taxon>
        <taxon>Neoptera</taxon>
        <taxon>Endopterygota</taxon>
        <taxon>Hymenoptera</taxon>
        <taxon>Apocrita</taxon>
        <taxon>Proctotrupomorpha</taxon>
        <taxon>Chalcidoidea</taxon>
        <taxon>Pteromalidae</taxon>
        <taxon>Pteromalinae</taxon>
        <taxon>Trichomalopsis</taxon>
    </lineage>
</organism>
<sequence length="108" mass="12701">MMYAWKFARESFEDSKDWMKLIRVATNPVEVNVRQIKDKDGHTYFEATRNIGVREELLSHFLEPLVKPRRLNNEDENTSEYGKSSLRIRSKSIPTPCVESSHTLECIR</sequence>
<dbReference type="AlphaFoldDB" id="A0A232F1M1"/>
<proteinExistence type="predicted"/>
<evidence type="ECO:0000313" key="1">
    <source>
        <dbReference type="EMBL" id="OXU24429.1"/>
    </source>
</evidence>
<dbReference type="EMBL" id="NNAY01001301">
    <property type="protein sequence ID" value="OXU24429.1"/>
    <property type="molecule type" value="Genomic_DNA"/>
</dbReference>